<dbReference type="GeneID" id="72714800"/>
<evidence type="ECO:0000313" key="3">
    <source>
        <dbReference type="Proteomes" id="UP000011689"/>
    </source>
</evidence>
<evidence type="ECO:0000256" key="1">
    <source>
        <dbReference type="SAM" id="Phobius"/>
    </source>
</evidence>
<keyword evidence="1" id="KW-0472">Membrane</keyword>
<feature type="transmembrane region" description="Helical" evidence="1">
    <location>
        <begin position="15"/>
        <end position="37"/>
    </location>
</feature>
<dbReference type="AlphaFoldDB" id="M0EY04"/>
<protein>
    <submittedName>
        <fullName evidence="2">Uncharacterized protein</fullName>
    </submittedName>
</protein>
<evidence type="ECO:0000313" key="2">
    <source>
        <dbReference type="EMBL" id="ELZ52681.1"/>
    </source>
</evidence>
<dbReference type="PATRIC" id="fig|1227481.4.peg.2910"/>
<dbReference type="RefSeq" id="WP_008586772.1">
    <property type="nucleotide sequence ID" value="NZ_AOJO01000064.1"/>
</dbReference>
<sequence>MPSETDELLESIRRLLWVLVFLLSLGVAAVGDVAVAVRGYETLIATVARATGSLTILGMLVFLLSELFRIEPEEGN</sequence>
<comment type="caution">
    <text evidence="2">The sequence shown here is derived from an EMBL/GenBank/DDBJ whole genome shotgun (WGS) entry which is preliminary data.</text>
</comment>
<keyword evidence="1" id="KW-1133">Transmembrane helix</keyword>
<reference evidence="2 3" key="1">
    <citation type="journal article" date="2014" name="PLoS Genet.">
        <title>Phylogenetically driven sequencing of extremely halophilic archaea reveals strategies for static and dynamic osmo-response.</title>
        <authorList>
            <person name="Becker E.A."/>
            <person name="Seitzer P.M."/>
            <person name="Tritt A."/>
            <person name="Larsen D."/>
            <person name="Krusor M."/>
            <person name="Yao A.I."/>
            <person name="Wu D."/>
            <person name="Madern D."/>
            <person name="Eisen J.A."/>
            <person name="Darling A.E."/>
            <person name="Facciotti M.T."/>
        </authorList>
    </citation>
    <scope>NUCLEOTIDE SEQUENCE [LARGE SCALE GENOMIC DNA]</scope>
    <source>
        <strain evidence="2 3">ATCC 700873</strain>
    </source>
</reference>
<keyword evidence="1" id="KW-0812">Transmembrane</keyword>
<accession>M0EY04</accession>
<dbReference type="STRING" id="1227481.C467_14744"/>
<keyword evidence="3" id="KW-1185">Reference proteome</keyword>
<dbReference type="OrthoDB" id="382676at2157"/>
<feature type="transmembrane region" description="Helical" evidence="1">
    <location>
        <begin position="43"/>
        <end position="64"/>
    </location>
</feature>
<dbReference type="Proteomes" id="UP000011689">
    <property type="component" value="Unassembled WGS sequence"/>
</dbReference>
<dbReference type="EMBL" id="AOJO01000064">
    <property type="protein sequence ID" value="ELZ52681.1"/>
    <property type="molecule type" value="Genomic_DNA"/>
</dbReference>
<proteinExistence type="predicted"/>
<gene>
    <name evidence="2" type="ORF">C467_14744</name>
</gene>
<organism evidence="2 3">
    <name type="scientific">Halorubrum hochstenium ATCC 700873</name>
    <dbReference type="NCBI Taxonomy" id="1227481"/>
    <lineage>
        <taxon>Archaea</taxon>
        <taxon>Methanobacteriati</taxon>
        <taxon>Methanobacteriota</taxon>
        <taxon>Stenosarchaea group</taxon>
        <taxon>Halobacteria</taxon>
        <taxon>Halobacteriales</taxon>
        <taxon>Haloferacaceae</taxon>
        <taxon>Halorubrum</taxon>
    </lineage>
</organism>
<name>M0EY04_9EURY</name>